<protein>
    <submittedName>
        <fullName evidence="1">Uncharacterized protein</fullName>
    </submittedName>
</protein>
<sequence length="137" mass="15867">MAWDDGDTGGIIHNIISKVSLQQINWTRSEVLLLIRHGLFPSHIHRFNLAETSFCSCGRIYLFIIEHDKLLVRHKCITRGELLEEYSTPIHYATACLITASYHMAPPRQRHKPVWFRRVAINNVKKEDSQFAPSSQK</sequence>
<dbReference type="AlphaFoldDB" id="A0A4Y2PKG8"/>
<reference evidence="1 2" key="1">
    <citation type="journal article" date="2019" name="Sci. Rep.">
        <title>Orb-weaving spider Araneus ventricosus genome elucidates the spidroin gene catalogue.</title>
        <authorList>
            <person name="Kono N."/>
            <person name="Nakamura H."/>
            <person name="Ohtoshi R."/>
            <person name="Moran D.A.P."/>
            <person name="Shinohara A."/>
            <person name="Yoshida Y."/>
            <person name="Fujiwara M."/>
            <person name="Mori M."/>
            <person name="Tomita M."/>
            <person name="Arakawa K."/>
        </authorList>
    </citation>
    <scope>NUCLEOTIDE SEQUENCE [LARGE SCALE GENOMIC DNA]</scope>
</reference>
<name>A0A4Y2PKG8_ARAVE</name>
<organism evidence="1 2">
    <name type="scientific">Araneus ventricosus</name>
    <name type="common">Orbweaver spider</name>
    <name type="synonym">Epeira ventricosa</name>
    <dbReference type="NCBI Taxonomy" id="182803"/>
    <lineage>
        <taxon>Eukaryota</taxon>
        <taxon>Metazoa</taxon>
        <taxon>Ecdysozoa</taxon>
        <taxon>Arthropoda</taxon>
        <taxon>Chelicerata</taxon>
        <taxon>Arachnida</taxon>
        <taxon>Araneae</taxon>
        <taxon>Araneomorphae</taxon>
        <taxon>Entelegynae</taxon>
        <taxon>Araneoidea</taxon>
        <taxon>Araneidae</taxon>
        <taxon>Araneus</taxon>
    </lineage>
</organism>
<dbReference type="EMBL" id="BGPR01011295">
    <property type="protein sequence ID" value="GBN50576.1"/>
    <property type="molecule type" value="Genomic_DNA"/>
</dbReference>
<dbReference type="OrthoDB" id="7382669at2759"/>
<comment type="caution">
    <text evidence="1">The sequence shown here is derived from an EMBL/GenBank/DDBJ whole genome shotgun (WGS) entry which is preliminary data.</text>
</comment>
<accession>A0A4Y2PKG8</accession>
<gene>
    <name evidence="1" type="ORF">AVEN_160472_1</name>
</gene>
<evidence type="ECO:0000313" key="2">
    <source>
        <dbReference type="Proteomes" id="UP000499080"/>
    </source>
</evidence>
<keyword evidence="2" id="KW-1185">Reference proteome</keyword>
<evidence type="ECO:0000313" key="1">
    <source>
        <dbReference type="EMBL" id="GBN50576.1"/>
    </source>
</evidence>
<dbReference type="Proteomes" id="UP000499080">
    <property type="component" value="Unassembled WGS sequence"/>
</dbReference>
<proteinExistence type="predicted"/>